<protein>
    <submittedName>
        <fullName evidence="1">Uncharacterized protein</fullName>
    </submittedName>
</protein>
<sequence length="201" mass="23185">MRPRVRLCGLVEYMEILTRTLRKNDLKQQTVLIDDKTVVNLSHVVLEEEDVRNVSLGQSRIDLFLFIRKSKLLKIHEIKRRKTPKMGDLSEPVSEDNGDMWRDNLLLEDITLMRELWELEENAMEAIDEEQVVARLDSEGVRLDKEGATGLKLKSRTVPAPCGDLIDQFSDTVTKGLKALRLKEMKKSTKNKSGYYKTLRA</sequence>
<dbReference type="EMBL" id="JANPWB010000016">
    <property type="protein sequence ID" value="KAJ1083448.1"/>
    <property type="molecule type" value="Genomic_DNA"/>
</dbReference>
<accession>A0AAV7L2A2</accession>
<evidence type="ECO:0000313" key="2">
    <source>
        <dbReference type="Proteomes" id="UP001066276"/>
    </source>
</evidence>
<dbReference type="AlphaFoldDB" id="A0AAV7L2A2"/>
<dbReference type="Proteomes" id="UP001066276">
    <property type="component" value="Chromosome 12"/>
</dbReference>
<reference evidence="1" key="1">
    <citation type="journal article" date="2022" name="bioRxiv">
        <title>Sequencing and chromosome-scale assembly of the giantPleurodeles waltlgenome.</title>
        <authorList>
            <person name="Brown T."/>
            <person name="Elewa A."/>
            <person name="Iarovenko S."/>
            <person name="Subramanian E."/>
            <person name="Araus A.J."/>
            <person name="Petzold A."/>
            <person name="Susuki M."/>
            <person name="Suzuki K.-i.T."/>
            <person name="Hayashi T."/>
            <person name="Toyoda A."/>
            <person name="Oliveira C."/>
            <person name="Osipova E."/>
            <person name="Leigh N.D."/>
            <person name="Simon A."/>
            <person name="Yun M.H."/>
        </authorList>
    </citation>
    <scope>NUCLEOTIDE SEQUENCE</scope>
    <source>
        <strain evidence="1">20211129_DDA</strain>
        <tissue evidence="1">Liver</tissue>
    </source>
</reference>
<proteinExistence type="predicted"/>
<gene>
    <name evidence="1" type="ORF">NDU88_003607</name>
</gene>
<keyword evidence="2" id="KW-1185">Reference proteome</keyword>
<evidence type="ECO:0000313" key="1">
    <source>
        <dbReference type="EMBL" id="KAJ1083448.1"/>
    </source>
</evidence>
<organism evidence="1 2">
    <name type="scientific">Pleurodeles waltl</name>
    <name type="common">Iberian ribbed newt</name>
    <dbReference type="NCBI Taxonomy" id="8319"/>
    <lineage>
        <taxon>Eukaryota</taxon>
        <taxon>Metazoa</taxon>
        <taxon>Chordata</taxon>
        <taxon>Craniata</taxon>
        <taxon>Vertebrata</taxon>
        <taxon>Euteleostomi</taxon>
        <taxon>Amphibia</taxon>
        <taxon>Batrachia</taxon>
        <taxon>Caudata</taxon>
        <taxon>Salamandroidea</taxon>
        <taxon>Salamandridae</taxon>
        <taxon>Pleurodelinae</taxon>
        <taxon>Pleurodeles</taxon>
    </lineage>
</organism>
<name>A0AAV7L2A2_PLEWA</name>
<comment type="caution">
    <text evidence="1">The sequence shown here is derived from an EMBL/GenBank/DDBJ whole genome shotgun (WGS) entry which is preliminary data.</text>
</comment>